<dbReference type="OrthoDB" id="5985073at2759"/>
<gene>
    <name evidence="1" type="ORF">L211DRAFT_870291</name>
</gene>
<name>A0A3N4LDC2_9PEZI</name>
<reference evidence="1 2" key="1">
    <citation type="journal article" date="2018" name="Nat. Ecol. Evol.">
        <title>Pezizomycetes genomes reveal the molecular basis of ectomycorrhizal truffle lifestyle.</title>
        <authorList>
            <person name="Murat C."/>
            <person name="Payen T."/>
            <person name="Noel B."/>
            <person name="Kuo A."/>
            <person name="Morin E."/>
            <person name="Chen J."/>
            <person name="Kohler A."/>
            <person name="Krizsan K."/>
            <person name="Balestrini R."/>
            <person name="Da Silva C."/>
            <person name="Montanini B."/>
            <person name="Hainaut M."/>
            <person name="Levati E."/>
            <person name="Barry K.W."/>
            <person name="Belfiori B."/>
            <person name="Cichocki N."/>
            <person name="Clum A."/>
            <person name="Dockter R.B."/>
            <person name="Fauchery L."/>
            <person name="Guy J."/>
            <person name="Iotti M."/>
            <person name="Le Tacon F."/>
            <person name="Lindquist E.A."/>
            <person name="Lipzen A."/>
            <person name="Malagnac F."/>
            <person name="Mello A."/>
            <person name="Molinier V."/>
            <person name="Miyauchi S."/>
            <person name="Poulain J."/>
            <person name="Riccioni C."/>
            <person name="Rubini A."/>
            <person name="Sitrit Y."/>
            <person name="Splivallo R."/>
            <person name="Traeger S."/>
            <person name="Wang M."/>
            <person name="Zifcakova L."/>
            <person name="Wipf D."/>
            <person name="Zambonelli A."/>
            <person name="Paolocci F."/>
            <person name="Nowrousian M."/>
            <person name="Ottonello S."/>
            <person name="Baldrian P."/>
            <person name="Spatafora J.W."/>
            <person name="Henrissat B."/>
            <person name="Nagy L.G."/>
            <person name="Aury J.M."/>
            <person name="Wincker P."/>
            <person name="Grigoriev I.V."/>
            <person name="Bonfante P."/>
            <person name="Martin F.M."/>
        </authorList>
    </citation>
    <scope>NUCLEOTIDE SEQUENCE [LARGE SCALE GENOMIC DNA]</scope>
    <source>
        <strain evidence="1 2">ATCC MYA-4762</strain>
    </source>
</reference>
<dbReference type="Proteomes" id="UP000267821">
    <property type="component" value="Unassembled WGS sequence"/>
</dbReference>
<dbReference type="EMBL" id="ML121566">
    <property type="protein sequence ID" value="RPB20877.1"/>
    <property type="molecule type" value="Genomic_DNA"/>
</dbReference>
<accession>A0A3N4LDC2</accession>
<dbReference type="AlphaFoldDB" id="A0A3N4LDC2"/>
<organism evidence="1 2">
    <name type="scientific">Terfezia boudieri ATCC MYA-4762</name>
    <dbReference type="NCBI Taxonomy" id="1051890"/>
    <lineage>
        <taxon>Eukaryota</taxon>
        <taxon>Fungi</taxon>
        <taxon>Dikarya</taxon>
        <taxon>Ascomycota</taxon>
        <taxon>Pezizomycotina</taxon>
        <taxon>Pezizomycetes</taxon>
        <taxon>Pezizales</taxon>
        <taxon>Pezizaceae</taxon>
        <taxon>Terfezia</taxon>
    </lineage>
</organism>
<protein>
    <recommendedName>
        <fullName evidence="3">F-box domain-containing protein</fullName>
    </recommendedName>
</protein>
<proteinExistence type="predicted"/>
<evidence type="ECO:0008006" key="3">
    <source>
        <dbReference type="Google" id="ProtNLM"/>
    </source>
</evidence>
<sequence>MPRPTSIQHLPTEVLDIIISLLEGRVGLYAVVCRRWQKVVERYSFKSISIRSIHLEELRAIFGRNPHHLHRRASLKHISLEVILPTYSARACAKFERPEDMMANNSVFTEAIHTFFGILHDWEVHGLQNGGGGYTLCNIGFSLSISSPMDDGCNRTDISLHKGKIPRQPPTSRDCGDTRFAHSYIQLIGLKERPLPILSCIYFFRAQFFRRQLAGASAAALACALPKLEDLELSLSDHEWMFPLTRQKNRYDFGQALHTLCLNNTALQSFSLSYVMEEPTDHGFCIPNALPDNSPDTDTLSQALHALSQSSTLTYVYLDDIVVSEELFWPKNIPSTSGRPFWPALKEFAVYANPTTPTGQWYFERNIHYPPTTSDGQDDFPITPSFFPDEHADQEDEWLSTDSEPDPLDEYRNLRLCGQARINKFRRRLSPELFNPLVFAFARAVQRMPKLNLFNFSMNSGGSPVFQAEWVRDGIVSSQWDGYEGEEEEQEIGKQRWTFIIIEETEWEVPGGLMAILNDTLGERGLFRFRTVDRDVIQ</sequence>
<evidence type="ECO:0000313" key="2">
    <source>
        <dbReference type="Proteomes" id="UP000267821"/>
    </source>
</evidence>
<dbReference type="STRING" id="1051890.A0A3N4LDC2"/>
<keyword evidence="2" id="KW-1185">Reference proteome</keyword>
<dbReference type="InParanoid" id="A0A3N4LDC2"/>
<evidence type="ECO:0000313" key="1">
    <source>
        <dbReference type="EMBL" id="RPB20877.1"/>
    </source>
</evidence>